<dbReference type="Proteomes" id="UP000198846">
    <property type="component" value="Unassembled WGS sequence"/>
</dbReference>
<feature type="signal peptide" evidence="1">
    <location>
        <begin position="1"/>
        <end position="20"/>
    </location>
</feature>
<proteinExistence type="predicted"/>
<dbReference type="RefSeq" id="WP_092133115.1">
    <property type="nucleotide sequence ID" value="NZ_FNQK01000005.1"/>
</dbReference>
<name>A0A1H3XSQ5_BIZPA</name>
<keyword evidence="4" id="KW-1185">Reference proteome</keyword>
<dbReference type="SUPFAM" id="SSF56925">
    <property type="entry name" value="OMPA-like"/>
    <property type="match status" value="1"/>
</dbReference>
<dbReference type="InterPro" id="IPR011250">
    <property type="entry name" value="OMP/PagP_B-barrel"/>
</dbReference>
<organism evidence="3 4">
    <name type="scientific">Bizionia paragorgiae</name>
    <dbReference type="NCBI Taxonomy" id="283786"/>
    <lineage>
        <taxon>Bacteria</taxon>
        <taxon>Pseudomonadati</taxon>
        <taxon>Bacteroidota</taxon>
        <taxon>Flavobacteriia</taxon>
        <taxon>Flavobacteriales</taxon>
        <taxon>Flavobacteriaceae</taxon>
        <taxon>Bizionia</taxon>
    </lineage>
</organism>
<evidence type="ECO:0000256" key="1">
    <source>
        <dbReference type="SAM" id="SignalP"/>
    </source>
</evidence>
<protein>
    <submittedName>
        <fullName evidence="3">Outer membrane protein beta-barrel domain-containing protein</fullName>
    </submittedName>
</protein>
<dbReference type="EMBL" id="FNQK01000005">
    <property type="protein sequence ID" value="SEA02527.1"/>
    <property type="molecule type" value="Genomic_DNA"/>
</dbReference>
<keyword evidence="1" id="KW-0732">Signal</keyword>
<reference evidence="3 4" key="1">
    <citation type="submission" date="2016-10" db="EMBL/GenBank/DDBJ databases">
        <authorList>
            <person name="de Groot N.N."/>
        </authorList>
    </citation>
    <scope>NUCLEOTIDE SEQUENCE [LARGE SCALE GENOMIC DNA]</scope>
    <source>
        <strain evidence="3 4">DSM 23842</strain>
    </source>
</reference>
<dbReference type="AlphaFoldDB" id="A0A1H3XSQ5"/>
<evidence type="ECO:0000259" key="2">
    <source>
        <dbReference type="Pfam" id="PF13568"/>
    </source>
</evidence>
<dbReference type="Pfam" id="PF13568">
    <property type="entry name" value="OMP_b-brl_2"/>
    <property type="match status" value="1"/>
</dbReference>
<sequence>MKNVCIAVVIAASSLLSVSAQNTNPSQDVQFGVKGGVNFSTITGDDFNDLDSRTSFNAGFIAEIPITDRFSIQPEVFYSGQGFDIREIDQDNVFDNDQNIEYQLDYIQVPVLAKLYLIDGLSIEVGPQFGFKVNEEIDSKPNSDGGDTTISSENSSVKDFETSIAGGVSYKFASGFFISGRYTYGLTNLFDDDSLFKNVDAKNAVAQVGVGFMF</sequence>
<feature type="chain" id="PRO_5011627665" evidence="1">
    <location>
        <begin position="21"/>
        <end position="214"/>
    </location>
</feature>
<evidence type="ECO:0000313" key="3">
    <source>
        <dbReference type="EMBL" id="SEA02527.1"/>
    </source>
</evidence>
<evidence type="ECO:0000313" key="4">
    <source>
        <dbReference type="Proteomes" id="UP000198846"/>
    </source>
</evidence>
<dbReference type="STRING" id="283786.SAMN04487990_105159"/>
<accession>A0A1H3XSQ5</accession>
<dbReference type="InterPro" id="IPR025665">
    <property type="entry name" value="Beta-barrel_OMP_2"/>
</dbReference>
<feature type="domain" description="Outer membrane protein beta-barrel" evidence="2">
    <location>
        <begin position="20"/>
        <end position="191"/>
    </location>
</feature>
<dbReference type="OrthoDB" id="947434at2"/>
<gene>
    <name evidence="3" type="ORF">SAMN04487990_105159</name>
</gene>